<organism evidence="2 3">
    <name type="scientific">Mycobacterium europaeum</name>
    <dbReference type="NCBI Taxonomy" id="761804"/>
    <lineage>
        <taxon>Bacteria</taxon>
        <taxon>Bacillati</taxon>
        <taxon>Actinomycetota</taxon>
        <taxon>Actinomycetes</taxon>
        <taxon>Mycobacteriales</taxon>
        <taxon>Mycobacteriaceae</taxon>
        <taxon>Mycobacterium</taxon>
        <taxon>Mycobacterium simiae complex</taxon>
    </lineage>
</organism>
<accession>A0A0U1D3M6</accession>
<sequence length="48" mass="5363">MSLSACPLLSTTPPDMSVRPPPFKGADKRTDMYIRRAENQQKSGGNRR</sequence>
<evidence type="ECO:0000256" key="1">
    <source>
        <dbReference type="SAM" id="MobiDB-lite"/>
    </source>
</evidence>
<dbReference type="Proteomes" id="UP000199601">
    <property type="component" value="Unassembled WGS sequence"/>
</dbReference>
<gene>
    <name evidence="2" type="ORF">BN000_01487</name>
</gene>
<reference evidence="3" key="1">
    <citation type="submission" date="2015-03" db="EMBL/GenBank/DDBJ databases">
        <authorList>
            <person name="Urmite Genomes"/>
        </authorList>
    </citation>
    <scope>NUCLEOTIDE SEQUENCE [LARGE SCALE GENOMIC DNA]</scope>
    <source>
        <strain evidence="3">CSUR P1344</strain>
    </source>
</reference>
<dbReference type="EMBL" id="CTEC01000001">
    <property type="protein sequence ID" value="CQD07442.1"/>
    <property type="molecule type" value="Genomic_DNA"/>
</dbReference>
<feature type="compositionally biased region" description="Polar residues" evidence="1">
    <location>
        <begin position="1"/>
        <end position="14"/>
    </location>
</feature>
<protein>
    <submittedName>
        <fullName evidence="2">Uncharacterized protein</fullName>
    </submittedName>
</protein>
<feature type="region of interest" description="Disordered" evidence="1">
    <location>
        <begin position="1"/>
        <end position="48"/>
    </location>
</feature>
<proteinExistence type="predicted"/>
<evidence type="ECO:0000313" key="3">
    <source>
        <dbReference type="Proteomes" id="UP000199601"/>
    </source>
</evidence>
<name>A0A0U1D3M6_9MYCO</name>
<keyword evidence="3" id="KW-1185">Reference proteome</keyword>
<evidence type="ECO:0000313" key="2">
    <source>
        <dbReference type="EMBL" id="CQD07442.1"/>
    </source>
</evidence>
<dbReference type="AlphaFoldDB" id="A0A0U1D3M6"/>
<feature type="compositionally biased region" description="Basic and acidic residues" evidence="1">
    <location>
        <begin position="25"/>
        <end position="39"/>
    </location>
</feature>